<name>A0A1I0L6R4_9ACTN</name>
<dbReference type="Proteomes" id="UP000199361">
    <property type="component" value="Unassembled WGS sequence"/>
</dbReference>
<dbReference type="SUPFAM" id="SSF109854">
    <property type="entry name" value="DinB/YfiT-like putative metalloenzymes"/>
    <property type="match status" value="1"/>
</dbReference>
<dbReference type="EMBL" id="FOHX01000012">
    <property type="protein sequence ID" value="SEU35335.1"/>
    <property type="molecule type" value="Genomic_DNA"/>
</dbReference>
<dbReference type="AlphaFoldDB" id="A0A1I0L6R4"/>
<gene>
    <name evidence="2" type="ORF">SAMN05421811_112235</name>
</gene>
<evidence type="ECO:0000313" key="3">
    <source>
        <dbReference type="Proteomes" id="UP000199361"/>
    </source>
</evidence>
<accession>A0A1I0L6R4</accession>
<dbReference type="Gene3D" id="1.20.120.450">
    <property type="entry name" value="dinb family like domain"/>
    <property type="match status" value="1"/>
</dbReference>
<sequence length="210" mass="22692">MQMLMNDEKIDLVALDAQAVRASVELTSRVRPADLSRPTPCLGWTVYGLLAHMATQHYGFAAAARGDGGLAQWRLRSLGDDVVASYRDAAEHVLEAFAADGVLERSFPLPEIASGIAFPGRQALSFHFIDYVVHSWDLAKALGVDVEFPPDLLEVALDVARAVPDGETRRAPGTAFAPALAWTGESRLDQIVAILGRSPRWPGSTASSRR</sequence>
<protein>
    <submittedName>
        <fullName evidence="2">TIGR03086 family protein</fullName>
    </submittedName>
</protein>
<proteinExistence type="predicted"/>
<reference evidence="2 3" key="1">
    <citation type="submission" date="2016-10" db="EMBL/GenBank/DDBJ databases">
        <authorList>
            <person name="de Groot N.N."/>
        </authorList>
    </citation>
    <scope>NUCLEOTIDE SEQUENCE [LARGE SCALE GENOMIC DNA]</scope>
    <source>
        <strain evidence="2 3">CGMCC 4.5598</strain>
    </source>
</reference>
<evidence type="ECO:0000313" key="2">
    <source>
        <dbReference type="EMBL" id="SEU35335.1"/>
    </source>
</evidence>
<keyword evidence="3" id="KW-1185">Reference proteome</keyword>
<dbReference type="InterPro" id="IPR017520">
    <property type="entry name" value="CHP03086"/>
</dbReference>
<organism evidence="2 3">
    <name type="scientific">Nonomuraea wenchangensis</name>
    <dbReference type="NCBI Taxonomy" id="568860"/>
    <lineage>
        <taxon>Bacteria</taxon>
        <taxon>Bacillati</taxon>
        <taxon>Actinomycetota</taxon>
        <taxon>Actinomycetes</taxon>
        <taxon>Streptosporangiales</taxon>
        <taxon>Streptosporangiaceae</taxon>
        <taxon>Nonomuraea</taxon>
    </lineage>
</organism>
<dbReference type="InterPro" id="IPR034660">
    <property type="entry name" value="DinB/YfiT-like"/>
</dbReference>
<dbReference type="GO" id="GO:0046872">
    <property type="term" value="F:metal ion binding"/>
    <property type="evidence" value="ECO:0007669"/>
    <property type="project" value="InterPro"/>
</dbReference>
<feature type="domain" description="Mycothiol-dependent maleylpyruvate isomerase metal-binding" evidence="1">
    <location>
        <begin position="18"/>
        <end position="139"/>
    </location>
</feature>
<dbReference type="OrthoDB" id="5185819at2"/>
<evidence type="ECO:0000259" key="1">
    <source>
        <dbReference type="Pfam" id="PF11716"/>
    </source>
</evidence>
<dbReference type="NCBIfam" id="TIGR03086">
    <property type="entry name" value="TIGR03086 family metal-binding protein"/>
    <property type="match status" value="1"/>
</dbReference>
<dbReference type="Pfam" id="PF11716">
    <property type="entry name" value="MDMPI_N"/>
    <property type="match status" value="1"/>
</dbReference>
<dbReference type="InterPro" id="IPR024344">
    <property type="entry name" value="MDMPI_metal-binding"/>
</dbReference>
<dbReference type="InterPro" id="IPR017517">
    <property type="entry name" value="Maleyloyr_isom"/>
</dbReference>
<dbReference type="NCBIfam" id="TIGR03083">
    <property type="entry name" value="maleylpyruvate isomerase family mycothiol-dependent enzyme"/>
    <property type="match status" value="1"/>
</dbReference>
<dbReference type="STRING" id="568860.SAMN05421811_112235"/>